<dbReference type="RefSeq" id="WP_013192153.1">
    <property type="nucleotide sequence ID" value="NC_014248.1"/>
</dbReference>
<protein>
    <recommendedName>
        <fullName evidence="1">DUF4168 domain-containing protein</fullName>
    </recommendedName>
</protein>
<dbReference type="EMBL" id="CP002059">
    <property type="protein sequence ID" value="ADI65139.1"/>
    <property type="molecule type" value="Genomic_DNA"/>
</dbReference>
<dbReference type="Pfam" id="PF13767">
    <property type="entry name" value="DUF4168"/>
    <property type="match status" value="1"/>
</dbReference>
<dbReference type="InterPro" id="IPR025433">
    <property type="entry name" value="DUF4168"/>
</dbReference>
<dbReference type="STRING" id="551115.Aazo_3537"/>
<dbReference type="OrthoDB" id="565076at2"/>
<evidence type="ECO:0000313" key="3">
    <source>
        <dbReference type="Proteomes" id="UP000001511"/>
    </source>
</evidence>
<proteinExistence type="predicted"/>
<feature type="domain" description="DUF4168" evidence="1">
    <location>
        <begin position="51"/>
        <end position="144"/>
    </location>
</feature>
<evidence type="ECO:0000313" key="2">
    <source>
        <dbReference type="EMBL" id="ADI65139.1"/>
    </source>
</evidence>
<keyword evidence="3" id="KW-1185">Reference proteome</keyword>
<dbReference type="AlphaFoldDB" id="D7E3H0"/>
<sequence>MWENFFVIFRNRIEPILSQSLAFATLTTASLIFTTLSLSFKADAQTLTVNNTEVTNYAQSVLAMEPKRQQAFEEIKKLIGGKEIPKIVCNDPKSMSSLPNKAKDIAVEYCNHSQKIVEDHGLSIDRFNQITLEIQNNNALKKEVYNTLLRIQNAPKPKFGDPNAR</sequence>
<dbReference type="Proteomes" id="UP000001511">
    <property type="component" value="Chromosome"/>
</dbReference>
<evidence type="ECO:0000259" key="1">
    <source>
        <dbReference type="Pfam" id="PF13767"/>
    </source>
</evidence>
<reference evidence="2 3" key="1">
    <citation type="journal article" date="2010" name="PLoS ONE">
        <title>Genome erosion in a nitrogen-fixing vertically transmitted endosymbiotic multicellular cyanobacterium.</title>
        <authorList>
            <person name="Ran L."/>
            <person name="Larsson J."/>
            <person name="Vigil-Stenman T."/>
            <person name="Nylander J.A."/>
            <person name="Ininbergs K."/>
            <person name="Zheng W.W."/>
            <person name="Lapidus A."/>
            <person name="Lowry S."/>
            <person name="Haselkorn R."/>
            <person name="Bergman B."/>
        </authorList>
    </citation>
    <scope>NUCLEOTIDE SEQUENCE [LARGE SCALE GENOMIC DNA]</scope>
    <source>
        <strain evidence="2 3">0708</strain>
    </source>
</reference>
<name>D7E3H0_NOSA0</name>
<gene>
    <name evidence="2" type="ordered locus">Aazo_3537</name>
</gene>
<accession>D7E3H0</accession>
<dbReference type="eggNOG" id="ENOG5032VR9">
    <property type="taxonomic scope" value="Bacteria"/>
</dbReference>
<dbReference type="KEGG" id="naz:Aazo_3537"/>
<organism evidence="2 3">
    <name type="scientific">Nostoc azollae (strain 0708)</name>
    <name type="common">Anabaena azollae (strain 0708)</name>
    <dbReference type="NCBI Taxonomy" id="551115"/>
    <lineage>
        <taxon>Bacteria</taxon>
        <taxon>Bacillati</taxon>
        <taxon>Cyanobacteriota</taxon>
        <taxon>Cyanophyceae</taxon>
        <taxon>Nostocales</taxon>
        <taxon>Nostocaceae</taxon>
        <taxon>Trichormus</taxon>
    </lineage>
</organism>
<dbReference type="HOGENOM" id="CLU_123293_0_0_3"/>